<evidence type="ECO:0000313" key="13">
    <source>
        <dbReference type="Proteomes" id="UP000177507"/>
    </source>
</evidence>
<evidence type="ECO:0000256" key="8">
    <source>
        <dbReference type="ARBA" id="ARBA00023010"/>
    </source>
</evidence>
<proteinExistence type="inferred from homology"/>
<dbReference type="InterPro" id="IPR022645">
    <property type="entry name" value="SecD/SecF_bac"/>
</dbReference>
<keyword evidence="3 10" id="KW-1003">Cell membrane</keyword>
<accession>A0A1F8ETV4</accession>
<dbReference type="InterPro" id="IPR022813">
    <property type="entry name" value="SecD/SecF_arch_bac"/>
</dbReference>
<feature type="transmembrane region" description="Helical" evidence="10">
    <location>
        <begin position="7"/>
        <end position="32"/>
    </location>
</feature>
<dbReference type="SUPFAM" id="SSF82866">
    <property type="entry name" value="Multidrug efflux transporter AcrB transmembrane domain"/>
    <property type="match status" value="1"/>
</dbReference>
<dbReference type="InterPro" id="IPR000731">
    <property type="entry name" value="SSD"/>
</dbReference>
<feature type="domain" description="SSD" evidence="11">
    <location>
        <begin position="123"/>
        <end position="288"/>
    </location>
</feature>
<name>A0A1F8ETV4_9BACT</name>
<dbReference type="PANTHER" id="PTHR30081">
    <property type="entry name" value="PROTEIN-EXPORT MEMBRANE PROTEIN SEC"/>
    <property type="match status" value="1"/>
</dbReference>
<comment type="subunit">
    <text evidence="10">Forms a complex with SecD. Part of the essential Sec protein translocation apparatus which comprises SecA, SecYEG and auxiliary proteins SecDF. Other proteins may also be involved.</text>
</comment>
<dbReference type="GO" id="GO:0065002">
    <property type="term" value="P:intracellular protein transmembrane transport"/>
    <property type="evidence" value="ECO:0007669"/>
    <property type="project" value="UniProtKB-UniRule"/>
</dbReference>
<feature type="transmembrane region" description="Helical" evidence="10">
    <location>
        <begin position="123"/>
        <end position="142"/>
    </location>
</feature>
<dbReference type="InterPro" id="IPR048634">
    <property type="entry name" value="SecD_SecF_C"/>
</dbReference>
<dbReference type="InterPro" id="IPR005665">
    <property type="entry name" value="SecF_bac"/>
</dbReference>
<dbReference type="InterPro" id="IPR022646">
    <property type="entry name" value="SecD/SecF_CS"/>
</dbReference>
<keyword evidence="5 10" id="KW-0812">Transmembrane</keyword>
<keyword evidence="8 10" id="KW-0811">Translocation</keyword>
<dbReference type="Pfam" id="PF07549">
    <property type="entry name" value="Sec_GG"/>
    <property type="match status" value="1"/>
</dbReference>
<evidence type="ECO:0000256" key="7">
    <source>
        <dbReference type="ARBA" id="ARBA00022989"/>
    </source>
</evidence>
<feature type="transmembrane region" description="Helical" evidence="10">
    <location>
        <begin position="262"/>
        <end position="289"/>
    </location>
</feature>
<feature type="transmembrane region" description="Helical" evidence="10">
    <location>
        <begin position="154"/>
        <end position="176"/>
    </location>
</feature>
<dbReference type="PRINTS" id="PR01755">
    <property type="entry name" value="SECFTRNLCASE"/>
</dbReference>
<dbReference type="Proteomes" id="UP000177507">
    <property type="component" value="Unassembled WGS sequence"/>
</dbReference>
<keyword evidence="4" id="KW-0997">Cell inner membrane</keyword>
<dbReference type="HAMAP" id="MF_01464_B">
    <property type="entry name" value="SecF_B"/>
    <property type="match status" value="1"/>
</dbReference>
<dbReference type="PANTHER" id="PTHR30081:SF8">
    <property type="entry name" value="PROTEIN TRANSLOCASE SUBUNIT SECF"/>
    <property type="match status" value="1"/>
</dbReference>
<evidence type="ECO:0000256" key="4">
    <source>
        <dbReference type="ARBA" id="ARBA00022519"/>
    </source>
</evidence>
<comment type="function">
    <text evidence="10">Part of the Sec protein translocase complex. Interacts with the SecYEG preprotein conducting channel. SecDF uses the proton motive force (PMF) to complete protein translocation after the ATP-dependent function of SecA.</text>
</comment>
<dbReference type="EMBL" id="MGJI01000022">
    <property type="protein sequence ID" value="OGN04305.1"/>
    <property type="molecule type" value="Genomic_DNA"/>
</dbReference>
<dbReference type="Pfam" id="PF02355">
    <property type="entry name" value="SecD_SecF_C"/>
    <property type="match status" value="1"/>
</dbReference>
<dbReference type="NCBIfam" id="TIGR00966">
    <property type="entry name" value="transloc_SecF"/>
    <property type="match status" value="1"/>
</dbReference>
<evidence type="ECO:0000256" key="9">
    <source>
        <dbReference type="ARBA" id="ARBA00023136"/>
    </source>
</evidence>
<protein>
    <recommendedName>
        <fullName evidence="10">Protein-export membrane protein SecF</fullName>
    </recommendedName>
</protein>
<comment type="subcellular location">
    <subcellularLocation>
        <location evidence="1 10">Cell membrane</location>
        <topology evidence="1 10">Multi-pass membrane protein</topology>
    </subcellularLocation>
</comment>
<organism evidence="12 13">
    <name type="scientific">Candidatus Yanofskybacteria bacterium RIFCSPHIGHO2_01_FULL_44_17</name>
    <dbReference type="NCBI Taxonomy" id="1802668"/>
    <lineage>
        <taxon>Bacteria</taxon>
        <taxon>Candidatus Yanofskyibacteriota</taxon>
    </lineage>
</organism>
<dbReference type="GO" id="GO:0043952">
    <property type="term" value="P:protein transport by the Sec complex"/>
    <property type="evidence" value="ECO:0007669"/>
    <property type="project" value="UniProtKB-UniRule"/>
</dbReference>
<sequence>MRNFYKIMFWISVALTVLAIIFIAIFGLQYGIDFKGGSVIELVFEAARPTATELEHAVSAVSEVTNVSVNLAGDKDAIVRLNDISEPAHQAILQQVAEKFGQVIEKRFDSIGPTIGSELRRKSITSIIILLLAVTFYIAFVFRKLSRVLSPWAVSLSAIAALIHDILIPTGIFAWLGHYYGIEVTAVFVAAALTILGYSLSDSVVVFDRVRENVLRLGHKDNFGELVHKSIMQTLVRSLNTTFATLLSLVSIYFFGGESIKYFALALILGIFCGAYSSFFVAAPILVWLSRKKKS</sequence>
<evidence type="ECO:0000259" key="11">
    <source>
        <dbReference type="PROSITE" id="PS50156"/>
    </source>
</evidence>
<evidence type="ECO:0000313" key="12">
    <source>
        <dbReference type="EMBL" id="OGN04305.1"/>
    </source>
</evidence>
<reference evidence="12 13" key="1">
    <citation type="journal article" date="2016" name="Nat. Commun.">
        <title>Thousands of microbial genomes shed light on interconnected biogeochemical processes in an aquifer system.</title>
        <authorList>
            <person name="Anantharaman K."/>
            <person name="Brown C.T."/>
            <person name="Hug L.A."/>
            <person name="Sharon I."/>
            <person name="Castelle C.J."/>
            <person name="Probst A.J."/>
            <person name="Thomas B.C."/>
            <person name="Singh A."/>
            <person name="Wilkins M.J."/>
            <person name="Karaoz U."/>
            <person name="Brodie E.L."/>
            <person name="Williams K.H."/>
            <person name="Hubbard S.S."/>
            <person name="Banfield J.F."/>
        </authorList>
    </citation>
    <scope>NUCLEOTIDE SEQUENCE [LARGE SCALE GENOMIC DNA]</scope>
</reference>
<dbReference type="GO" id="GO:0006605">
    <property type="term" value="P:protein targeting"/>
    <property type="evidence" value="ECO:0007669"/>
    <property type="project" value="UniProtKB-UniRule"/>
</dbReference>
<dbReference type="GO" id="GO:0005886">
    <property type="term" value="C:plasma membrane"/>
    <property type="evidence" value="ECO:0007669"/>
    <property type="project" value="UniProtKB-SubCell"/>
</dbReference>
<gene>
    <name evidence="10" type="primary">secF</name>
    <name evidence="12" type="ORF">A2831_01225</name>
</gene>
<comment type="similarity">
    <text evidence="10">Belongs to the SecD/SecF family. SecF subfamily.</text>
</comment>
<keyword evidence="2 10" id="KW-0813">Transport</keyword>
<evidence type="ECO:0000256" key="3">
    <source>
        <dbReference type="ARBA" id="ARBA00022475"/>
    </source>
</evidence>
<evidence type="ECO:0000256" key="2">
    <source>
        <dbReference type="ARBA" id="ARBA00022448"/>
    </source>
</evidence>
<dbReference type="GO" id="GO:0015450">
    <property type="term" value="F:protein-transporting ATPase activity"/>
    <property type="evidence" value="ECO:0007669"/>
    <property type="project" value="InterPro"/>
</dbReference>
<dbReference type="PROSITE" id="PS50156">
    <property type="entry name" value="SSD"/>
    <property type="match status" value="1"/>
</dbReference>
<evidence type="ECO:0000256" key="6">
    <source>
        <dbReference type="ARBA" id="ARBA00022927"/>
    </source>
</evidence>
<feature type="transmembrane region" description="Helical" evidence="10">
    <location>
        <begin position="182"/>
        <end position="201"/>
    </location>
</feature>
<dbReference type="AlphaFoldDB" id="A0A1F8ETV4"/>
<evidence type="ECO:0000256" key="1">
    <source>
        <dbReference type="ARBA" id="ARBA00004651"/>
    </source>
</evidence>
<keyword evidence="6 10" id="KW-0653">Protein transport</keyword>
<feature type="transmembrane region" description="Helical" evidence="10">
    <location>
        <begin position="238"/>
        <end position="256"/>
    </location>
</feature>
<keyword evidence="7 10" id="KW-1133">Transmembrane helix</keyword>
<evidence type="ECO:0000256" key="5">
    <source>
        <dbReference type="ARBA" id="ARBA00022692"/>
    </source>
</evidence>
<dbReference type="STRING" id="1802668.A2831_01225"/>
<comment type="caution">
    <text evidence="12">The sequence shown here is derived from an EMBL/GenBank/DDBJ whole genome shotgun (WGS) entry which is preliminary data.</text>
</comment>
<evidence type="ECO:0000256" key="10">
    <source>
        <dbReference type="HAMAP-Rule" id="MF_01464"/>
    </source>
</evidence>
<keyword evidence="9 10" id="KW-0472">Membrane</keyword>
<dbReference type="Gene3D" id="1.20.1640.10">
    <property type="entry name" value="Multidrug efflux transporter AcrB transmembrane domain"/>
    <property type="match status" value="1"/>
</dbReference>